<accession>A0ABQ9XHF4</accession>
<evidence type="ECO:0000313" key="3">
    <source>
        <dbReference type="Proteomes" id="UP001281761"/>
    </source>
</evidence>
<keyword evidence="3" id="KW-1185">Reference proteome</keyword>
<keyword evidence="1" id="KW-0732">Signal</keyword>
<comment type="caution">
    <text evidence="2">The sequence shown here is derived from an EMBL/GenBank/DDBJ whole genome shotgun (WGS) entry which is preliminary data.</text>
</comment>
<dbReference type="Proteomes" id="UP001281761">
    <property type="component" value="Unassembled WGS sequence"/>
</dbReference>
<sequence length="100" mass="11600">MFRHVHRCVAFWVLWIGLLGVDWVWRDGIDIVRPCLDLDWCGGDQAVARDHREEELGVRVGRGEETVGNEAHWQKLTNAASSLELENSDFWTLVFLFVTF</sequence>
<organism evidence="2 3">
    <name type="scientific">Blattamonas nauphoetae</name>
    <dbReference type="NCBI Taxonomy" id="2049346"/>
    <lineage>
        <taxon>Eukaryota</taxon>
        <taxon>Metamonada</taxon>
        <taxon>Preaxostyla</taxon>
        <taxon>Oxymonadida</taxon>
        <taxon>Blattamonas</taxon>
    </lineage>
</organism>
<evidence type="ECO:0008006" key="4">
    <source>
        <dbReference type="Google" id="ProtNLM"/>
    </source>
</evidence>
<dbReference type="EMBL" id="JARBJD010000143">
    <property type="protein sequence ID" value="KAK2950067.1"/>
    <property type="molecule type" value="Genomic_DNA"/>
</dbReference>
<proteinExistence type="predicted"/>
<reference evidence="2 3" key="1">
    <citation type="journal article" date="2022" name="bioRxiv">
        <title>Genomics of Preaxostyla Flagellates Illuminates Evolutionary Transitions and the Path Towards Mitochondrial Loss.</title>
        <authorList>
            <person name="Novak L.V.F."/>
            <person name="Treitli S.C."/>
            <person name="Pyrih J."/>
            <person name="Halakuc P."/>
            <person name="Pipaliya S.V."/>
            <person name="Vacek V."/>
            <person name="Brzon O."/>
            <person name="Soukal P."/>
            <person name="Eme L."/>
            <person name="Dacks J.B."/>
            <person name="Karnkowska A."/>
            <person name="Elias M."/>
            <person name="Hampl V."/>
        </authorList>
    </citation>
    <scope>NUCLEOTIDE SEQUENCE [LARGE SCALE GENOMIC DNA]</scope>
    <source>
        <strain evidence="2">NAU3</strain>
        <tissue evidence="2">Gut</tissue>
    </source>
</reference>
<protein>
    <recommendedName>
        <fullName evidence="4">Secreted protein</fullName>
    </recommendedName>
</protein>
<evidence type="ECO:0000313" key="2">
    <source>
        <dbReference type="EMBL" id="KAK2950067.1"/>
    </source>
</evidence>
<name>A0ABQ9XHF4_9EUKA</name>
<feature type="signal peptide" evidence="1">
    <location>
        <begin position="1"/>
        <end position="20"/>
    </location>
</feature>
<evidence type="ECO:0000256" key="1">
    <source>
        <dbReference type="SAM" id="SignalP"/>
    </source>
</evidence>
<gene>
    <name evidence="2" type="ORF">BLNAU_14989</name>
</gene>
<feature type="chain" id="PRO_5045796668" description="Secreted protein" evidence="1">
    <location>
        <begin position="21"/>
        <end position="100"/>
    </location>
</feature>